<dbReference type="Proteomes" id="UP000032305">
    <property type="component" value="Unassembled WGS sequence"/>
</dbReference>
<dbReference type="SUPFAM" id="SSF56349">
    <property type="entry name" value="DNA breaking-rejoining enzymes"/>
    <property type="match status" value="1"/>
</dbReference>
<feature type="region of interest" description="Disordered" evidence="2">
    <location>
        <begin position="228"/>
        <end position="255"/>
    </location>
</feature>
<evidence type="ECO:0000313" key="3">
    <source>
        <dbReference type="EMBL" id="GAM01417.1"/>
    </source>
</evidence>
<dbReference type="InterPro" id="IPR013762">
    <property type="entry name" value="Integrase-like_cat_sf"/>
</dbReference>
<evidence type="ECO:0000256" key="1">
    <source>
        <dbReference type="ARBA" id="ARBA00023172"/>
    </source>
</evidence>
<dbReference type="AlphaFoldDB" id="A0A0A1W8C5"/>
<dbReference type="Gene3D" id="1.10.443.10">
    <property type="entry name" value="Intergrase catalytic core"/>
    <property type="match status" value="1"/>
</dbReference>
<dbReference type="InterPro" id="IPR011010">
    <property type="entry name" value="DNA_brk_join_enz"/>
</dbReference>
<sequence>MGLRNLRLRGGSYHWRRKITVAGTHVPLCFSLRTGNYKHARCMADRLNVAVEGVRMAYGQSTGMRPDQLKKVFSDALRWQLQRILEDQAGTTAPSDDHASINSLYAEAWGFLGRRGVGAQWTLDEHDRLIAAGWSPAHAKQVADLVFEFQNNDPVSKAQIDSYTTAFGIMPTQDNVARMGKTICAARAAACREATALLPDTEDETAAWVDDALADDAPFAFEQIEPQGARPAPTEPLADDIVTPAPPPAPPPKPERLKQRIVDAAEDCIAAYSKEGGWDTDSIKQVRTAIRLFDHACGGDAFIEDLDQSHVRAFTTLCRALPNRWGRTREEQAGGIAASLERAKGMDPAQIGISQVTINKHLTWVAAVLAHAAGEEDDPKAHRPAKPLSFKVARAGLGKSDRKQRKRDRDKRANWTKQEVATLLSAPIWTGCAGIGGRFKPGTEIFHDAWYWLPLMLPLYGGRSSELAGLGLAEVFEQEPIPYFLVQYTEDRSLKNIQSIRRLPIHPELIRLGFIDYVKAMRAAGSMMLFPEMQSPNSTTFAGTFYKSVFRPLRDWAFPEGTSWRHRVGGAWKDKDVHSFRGLATTTMKGRVPSEVRCDIFGHEGETETARTYDEEAELSLKLDALKLLTPVTAHIPATLPIRLRPPERRQHRTRAAKVRLK</sequence>
<evidence type="ECO:0000256" key="2">
    <source>
        <dbReference type="SAM" id="MobiDB-lite"/>
    </source>
</evidence>
<comment type="caution">
    <text evidence="3">The sequence shown here is derived from an EMBL/GenBank/DDBJ whole genome shotgun (WGS) entry which is preliminary data.</text>
</comment>
<keyword evidence="4" id="KW-1185">Reference proteome</keyword>
<evidence type="ECO:0000313" key="4">
    <source>
        <dbReference type="Proteomes" id="UP000032305"/>
    </source>
</evidence>
<dbReference type="eggNOG" id="COG0582">
    <property type="taxonomic scope" value="Bacteria"/>
</dbReference>
<dbReference type="GO" id="GO:0006310">
    <property type="term" value="P:DNA recombination"/>
    <property type="evidence" value="ECO:0007669"/>
    <property type="project" value="UniProtKB-KW"/>
</dbReference>
<protein>
    <recommendedName>
        <fullName evidence="5">Tyr recombinase domain-containing protein</fullName>
    </recommendedName>
</protein>
<name>A0A0A1W8C5_9SPHN</name>
<dbReference type="EMBL" id="BBPI01000061">
    <property type="protein sequence ID" value="GAM01417.1"/>
    <property type="molecule type" value="Genomic_DNA"/>
</dbReference>
<organism evidence="3 4">
    <name type="scientific">Sphingomonas parapaucimobilis NBRC 15100</name>
    <dbReference type="NCBI Taxonomy" id="1219049"/>
    <lineage>
        <taxon>Bacteria</taxon>
        <taxon>Pseudomonadati</taxon>
        <taxon>Pseudomonadota</taxon>
        <taxon>Alphaproteobacteria</taxon>
        <taxon>Sphingomonadales</taxon>
        <taxon>Sphingomonadaceae</taxon>
        <taxon>Sphingomonas</taxon>
    </lineage>
</organism>
<gene>
    <name evidence="3" type="ORF">SP5_061_00100</name>
</gene>
<reference evidence="3 4" key="1">
    <citation type="submission" date="2014-11" db="EMBL/GenBank/DDBJ databases">
        <title>Whole genome shotgun sequence of Sphingomonas parapaucimobilis NBRC 15100.</title>
        <authorList>
            <person name="Katano-Makiyama Y."/>
            <person name="Hosoyama A."/>
            <person name="Hashimoto M."/>
            <person name="Hosoyama Y."/>
            <person name="Noguchi M."/>
            <person name="Numata M."/>
            <person name="Tsuchikane K."/>
            <person name="Hirakata S."/>
            <person name="Uohara A."/>
            <person name="Shimodaira J."/>
            <person name="Ohji S."/>
            <person name="Ichikawa N."/>
            <person name="Kimura A."/>
            <person name="Yamazoe A."/>
            <person name="Fujita N."/>
        </authorList>
    </citation>
    <scope>NUCLEOTIDE SEQUENCE [LARGE SCALE GENOMIC DNA]</scope>
    <source>
        <strain evidence="3 4">NBRC 15100</strain>
    </source>
</reference>
<keyword evidence="1" id="KW-0233">DNA recombination</keyword>
<dbReference type="GO" id="GO:0003677">
    <property type="term" value="F:DNA binding"/>
    <property type="evidence" value="ECO:0007669"/>
    <property type="project" value="InterPro"/>
</dbReference>
<accession>A0A0A1W8C5</accession>
<evidence type="ECO:0008006" key="5">
    <source>
        <dbReference type="Google" id="ProtNLM"/>
    </source>
</evidence>
<proteinExistence type="predicted"/>
<dbReference type="GO" id="GO:0015074">
    <property type="term" value="P:DNA integration"/>
    <property type="evidence" value="ECO:0007669"/>
    <property type="project" value="InterPro"/>
</dbReference>